<keyword evidence="2" id="KW-1185">Reference proteome</keyword>
<name>A0A6N7RLQ3_9ACTN</name>
<reference evidence="2" key="1">
    <citation type="submission" date="2019-08" db="EMBL/GenBank/DDBJ databases">
        <title>Arthrobacter sp. nov., isolated from plateau pika and Tibetan wild ass.</title>
        <authorList>
            <person name="Ge Y."/>
        </authorList>
    </citation>
    <scope>NUCLEOTIDE SEQUENCE [LARGE SCALE GENOMIC DNA]</scope>
    <source>
        <strain evidence="2">HF-4214</strain>
    </source>
</reference>
<evidence type="ECO:0000313" key="1">
    <source>
        <dbReference type="EMBL" id="MRX82255.1"/>
    </source>
</evidence>
<protein>
    <recommendedName>
        <fullName evidence="3">DUF3168 domain-containing protein</fullName>
    </recommendedName>
</protein>
<dbReference type="RefSeq" id="WP_154333123.1">
    <property type="nucleotide sequence ID" value="NZ_VTFY01000004.1"/>
</dbReference>
<dbReference type="EMBL" id="VTFY01000004">
    <property type="protein sequence ID" value="MRX82255.1"/>
    <property type="molecule type" value="Genomic_DNA"/>
</dbReference>
<evidence type="ECO:0008006" key="3">
    <source>
        <dbReference type="Google" id="ProtNLM"/>
    </source>
</evidence>
<accession>A0A6N7RLQ3</accession>
<dbReference type="AlphaFoldDB" id="A0A6N7RLQ3"/>
<evidence type="ECO:0000313" key="2">
    <source>
        <dbReference type="Proteomes" id="UP000438093"/>
    </source>
</evidence>
<gene>
    <name evidence="1" type="ORF">GJG86_07085</name>
</gene>
<organism evidence="1 2">
    <name type="scientific">Eggerthella guodeyinii</name>
    <dbReference type="NCBI Taxonomy" id="2690837"/>
    <lineage>
        <taxon>Bacteria</taxon>
        <taxon>Bacillati</taxon>
        <taxon>Actinomycetota</taxon>
        <taxon>Coriobacteriia</taxon>
        <taxon>Eggerthellales</taxon>
        <taxon>Eggerthellaceae</taxon>
        <taxon>Eggerthella</taxon>
    </lineage>
</organism>
<comment type="caution">
    <text evidence="1">The sequence shown here is derived from an EMBL/GenBank/DDBJ whole genome shotgun (WGS) entry which is preliminary data.</text>
</comment>
<proteinExistence type="predicted"/>
<sequence>MNKLADLSAALDSLEIPWANTAFRNGEEPAPPFICLVAGFSETAYADNSEYVRFMGYDVALYARERDYEREKGIEAALRAAGINYGKAVTFIDAEALVETAYSVAVEED</sequence>
<dbReference type="Proteomes" id="UP000438093">
    <property type="component" value="Unassembled WGS sequence"/>
</dbReference>